<feature type="region of interest" description="Disordered" evidence="1">
    <location>
        <begin position="154"/>
        <end position="177"/>
    </location>
</feature>
<dbReference type="STRING" id="484498.SAMN05421686_106210"/>
<evidence type="ECO:0000313" key="3">
    <source>
        <dbReference type="Proteomes" id="UP000185639"/>
    </source>
</evidence>
<dbReference type="InterPro" id="IPR010667">
    <property type="entry name" value="Phage_T4_Gp19"/>
</dbReference>
<protein>
    <submittedName>
        <fullName evidence="2">Conserved hypothetical phage tail region protein</fullName>
    </submittedName>
</protein>
<dbReference type="NCBIfam" id="TIGR02241">
    <property type="entry name" value="conserved hypothetical phage tail region protein"/>
    <property type="match status" value="1"/>
</dbReference>
<dbReference type="Proteomes" id="UP000185639">
    <property type="component" value="Unassembled WGS sequence"/>
</dbReference>
<accession>A0A1N7N6L3</accession>
<sequence length="177" mass="19591">MPNPLADVFVPFRFKVNLYDSEQNTLLCSGKFSEVSGFELTMEPKTFQEGGRNWGEIHRSGQTKFAPMTLKRGVTSVNDLWSWFDATTRGANYGYRLSGEIIVLGHQTQDGQDNPVMTWKLTGVMATKFKGPDLNSTASQVAIEEVQLVHEGLELERTKQADDQSSAANSDTQGALP</sequence>
<dbReference type="PANTHER" id="PTHR38009">
    <property type="entry name" value="CONSERVED HYPOTHETICAL PHAGE TAIL PROTEIN"/>
    <property type="match status" value="1"/>
</dbReference>
<dbReference type="AlphaFoldDB" id="A0A1N7N6L3"/>
<dbReference type="InterPro" id="IPR011747">
    <property type="entry name" value="CHP02241"/>
</dbReference>
<evidence type="ECO:0000313" key="2">
    <source>
        <dbReference type="EMBL" id="SIS93791.1"/>
    </source>
</evidence>
<dbReference type="RefSeq" id="WP_076516118.1">
    <property type="nucleotide sequence ID" value="NZ_FTOH01000006.1"/>
</dbReference>
<gene>
    <name evidence="2" type="ORF">SAMN05421686_106210</name>
</gene>
<dbReference type="OrthoDB" id="9799891at2"/>
<evidence type="ECO:0000256" key="1">
    <source>
        <dbReference type="SAM" id="MobiDB-lite"/>
    </source>
</evidence>
<dbReference type="EMBL" id="FTOH01000006">
    <property type="protein sequence ID" value="SIS93791.1"/>
    <property type="molecule type" value="Genomic_DNA"/>
</dbReference>
<name>A0A1N7N6L3_9GAMM</name>
<reference evidence="3" key="1">
    <citation type="submission" date="2017-01" db="EMBL/GenBank/DDBJ databases">
        <authorList>
            <person name="Varghese N."/>
            <person name="Submissions S."/>
        </authorList>
    </citation>
    <scope>NUCLEOTIDE SEQUENCE [LARGE SCALE GENOMIC DNA]</scope>
    <source>
        <strain evidence="3">DSM 24913</strain>
    </source>
</reference>
<proteinExistence type="predicted"/>
<feature type="compositionally biased region" description="Polar residues" evidence="1">
    <location>
        <begin position="163"/>
        <end position="177"/>
    </location>
</feature>
<dbReference type="GO" id="GO:0005198">
    <property type="term" value="F:structural molecule activity"/>
    <property type="evidence" value="ECO:0007669"/>
    <property type="project" value="InterPro"/>
</dbReference>
<dbReference type="Pfam" id="PF06841">
    <property type="entry name" value="Phage_T4_gp19"/>
    <property type="match status" value="1"/>
</dbReference>
<organism evidence="2 3">
    <name type="scientific">Thalassolituus maritimus</name>
    <dbReference type="NCBI Taxonomy" id="484498"/>
    <lineage>
        <taxon>Bacteria</taxon>
        <taxon>Pseudomonadati</taxon>
        <taxon>Pseudomonadota</taxon>
        <taxon>Gammaproteobacteria</taxon>
        <taxon>Oceanospirillales</taxon>
        <taxon>Oceanospirillaceae</taxon>
        <taxon>Thalassolituus</taxon>
    </lineage>
</organism>
<keyword evidence="3" id="KW-1185">Reference proteome</keyword>
<dbReference type="PANTHER" id="PTHR38009:SF1">
    <property type="entry name" value="CONSERVED HYPOTHETICAL PHAGE TAIL PROTEIN"/>
    <property type="match status" value="1"/>
</dbReference>